<proteinExistence type="predicted"/>
<sequence>MGIVVSYVRWIYHGESYDVSDDDISVDEVDGASDDLNDDDLDEMLNNIGQCKWCDKLQATGRPLEGKNIEISLPKNSQESKGHAKRQVIPPTGNIRDQNRFAKDIGCVDKDMGGQHEASSLRDEEG</sequence>
<reference evidence="2 3" key="1">
    <citation type="submission" date="2022-01" db="EMBL/GenBank/DDBJ databases">
        <authorList>
            <person name="Xiong W."/>
            <person name="Schranz E."/>
        </authorList>
    </citation>
    <scope>NUCLEOTIDE SEQUENCE [LARGE SCALE GENOMIC DNA]</scope>
</reference>
<name>A0AAU9N7H6_9ASTR</name>
<dbReference type="AlphaFoldDB" id="A0AAU9N7H6"/>
<evidence type="ECO:0000256" key="1">
    <source>
        <dbReference type="SAM" id="MobiDB-lite"/>
    </source>
</evidence>
<feature type="region of interest" description="Disordered" evidence="1">
    <location>
        <begin position="74"/>
        <end position="126"/>
    </location>
</feature>
<gene>
    <name evidence="2" type="ORF">LVIROSA_LOCUS21775</name>
</gene>
<feature type="compositionally biased region" description="Basic and acidic residues" evidence="1">
    <location>
        <begin position="97"/>
        <end position="126"/>
    </location>
</feature>
<keyword evidence="3" id="KW-1185">Reference proteome</keyword>
<comment type="caution">
    <text evidence="2">The sequence shown here is derived from an EMBL/GenBank/DDBJ whole genome shotgun (WGS) entry which is preliminary data.</text>
</comment>
<accession>A0AAU9N7H6</accession>
<dbReference type="Proteomes" id="UP001157418">
    <property type="component" value="Unassembled WGS sequence"/>
</dbReference>
<evidence type="ECO:0000313" key="2">
    <source>
        <dbReference type="EMBL" id="CAH1435321.1"/>
    </source>
</evidence>
<organism evidence="2 3">
    <name type="scientific">Lactuca virosa</name>
    <dbReference type="NCBI Taxonomy" id="75947"/>
    <lineage>
        <taxon>Eukaryota</taxon>
        <taxon>Viridiplantae</taxon>
        <taxon>Streptophyta</taxon>
        <taxon>Embryophyta</taxon>
        <taxon>Tracheophyta</taxon>
        <taxon>Spermatophyta</taxon>
        <taxon>Magnoliopsida</taxon>
        <taxon>eudicotyledons</taxon>
        <taxon>Gunneridae</taxon>
        <taxon>Pentapetalae</taxon>
        <taxon>asterids</taxon>
        <taxon>campanulids</taxon>
        <taxon>Asterales</taxon>
        <taxon>Asteraceae</taxon>
        <taxon>Cichorioideae</taxon>
        <taxon>Cichorieae</taxon>
        <taxon>Lactucinae</taxon>
        <taxon>Lactuca</taxon>
    </lineage>
</organism>
<evidence type="ECO:0000313" key="3">
    <source>
        <dbReference type="Proteomes" id="UP001157418"/>
    </source>
</evidence>
<dbReference type="EMBL" id="CAKMRJ010004445">
    <property type="protein sequence ID" value="CAH1435321.1"/>
    <property type="molecule type" value="Genomic_DNA"/>
</dbReference>
<protein>
    <submittedName>
        <fullName evidence="2">Uncharacterized protein</fullName>
    </submittedName>
</protein>